<dbReference type="InterPro" id="IPR037053">
    <property type="entry name" value="Phage_tail_collar_dom_sf"/>
</dbReference>
<gene>
    <name evidence="3" type="ORF">MCQ_01472</name>
</gene>
<protein>
    <recommendedName>
        <fullName evidence="2">Phage tail collar domain-containing protein</fullName>
    </recommendedName>
</protein>
<feature type="compositionally biased region" description="Basic and acidic residues" evidence="1">
    <location>
        <begin position="284"/>
        <end position="295"/>
    </location>
</feature>
<keyword evidence="4" id="KW-1185">Reference proteome</keyword>
<sequence length="423" mass="47396">MSDIYGWSLTASENAGADSFMNWCEGQPPHTVNNSARVMMQRVREYLTDTGGAVESIVVVDWAQQQTAIRLQSTSRFLEYKNDIVVRFRSSGWNVGASTVSINGLKEKTVYKATEGGISALVGGEIQNGCIYTLVYDEAIDGWQLLNPTPLKVSPFKRFPSGFIGSFAMESLPDGWLLCDGSAYSRTAYRNLFATIGTMWGHGDGETTFNVPDMRGMFLRGFDYLGNVDRERSFASTQRCSLRTHDHIIGTDETKASSSRRKRDLSSVNPSHRQRRSANEVSEEEKQAREAENLRRRNSRKRCFSANLWGYEDPDCWGGSPSVDHGNVGEEECVGLTGDALERCEKAFESVTQTTQEEASPHPSEGHSSRPFFIKYQDNFYMFPVPKRADQEFGVHKHRIMTDSFGGEETRPINVSVVFGIKT</sequence>
<comment type="caution">
    <text evidence="3">The sequence shown here is derived from an EMBL/GenBank/DDBJ whole genome shotgun (WGS) entry which is preliminary data.</text>
</comment>
<feature type="domain" description="Phage tail collar" evidence="2">
    <location>
        <begin position="162"/>
        <end position="218"/>
    </location>
</feature>
<dbReference type="PATRIC" id="fig|1094563.3.peg.1707"/>
<reference evidence="3 4" key="1">
    <citation type="submission" date="2012-03" db="EMBL/GenBank/DDBJ databases">
        <title>The Genome Sequence of Bartonella washoensis Sb944nv.</title>
        <authorList>
            <consortium name="The Broad Institute Genome Sequencing Platform"/>
            <consortium name="The Broad Institute Genome Sequencing Center for Infectious Disease"/>
            <person name="Feldgarden M."/>
            <person name="Kirby J."/>
            <person name="Kosoy M."/>
            <person name="Birtles R."/>
            <person name="Probert W.S."/>
            <person name="Chiaraviglio L."/>
            <person name="Young S.K."/>
            <person name="Zeng Q."/>
            <person name="Gargeya S."/>
            <person name="Fitzgerald M."/>
            <person name="Haas B."/>
            <person name="Abouelleil A."/>
            <person name="Alvarado L."/>
            <person name="Arachchi H.M."/>
            <person name="Berlin A."/>
            <person name="Chapman S.B."/>
            <person name="Gearin G."/>
            <person name="Goldberg J."/>
            <person name="Griggs A."/>
            <person name="Gujja S."/>
            <person name="Hansen M."/>
            <person name="Heiman D."/>
            <person name="Howarth C."/>
            <person name="Larimer J."/>
            <person name="Lui A."/>
            <person name="MacDonald P.J.P."/>
            <person name="McCowen C."/>
            <person name="Montmayeur A."/>
            <person name="Murphy C."/>
            <person name="Neiman D."/>
            <person name="Pearson M."/>
            <person name="Priest M."/>
            <person name="Roberts A."/>
            <person name="Saif S."/>
            <person name="Shea T."/>
            <person name="Sisk P."/>
            <person name="Stolte C."/>
            <person name="Sykes S."/>
            <person name="Wortman J."/>
            <person name="Nusbaum C."/>
            <person name="Birren B."/>
        </authorList>
    </citation>
    <scope>NUCLEOTIDE SEQUENCE [LARGE SCALE GENOMIC DNA]</scope>
    <source>
        <strain evidence="3 4">Sb944nv</strain>
    </source>
</reference>
<feature type="region of interest" description="Disordered" evidence="1">
    <location>
        <begin position="251"/>
        <end position="296"/>
    </location>
</feature>
<organism evidence="3 4">
    <name type="scientific">Candidatus Bartonella washoeensis Sb944nv</name>
    <dbReference type="NCBI Taxonomy" id="1094563"/>
    <lineage>
        <taxon>Bacteria</taxon>
        <taxon>Pseudomonadati</taxon>
        <taxon>Pseudomonadota</taxon>
        <taxon>Alphaproteobacteria</taxon>
        <taxon>Hyphomicrobiales</taxon>
        <taxon>Bartonellaceae</taxon>
        <taxon>Bartonella</taxon>
    </lineage>
</organism>
<dbReference type="Gene3D" id="3.90.1340.10">
    <property type="entry name" value="Phage tail collar domain"/>
    <property type="match status" value="1"/>
</dbReference>
<dbReference type="Pfam" id="PF07484">
    <property type="entry name" value="Collar"/>
    <property type="match status" value="1"/>
</dbReference>
<proteinExistence type="predicted"/>
<evidence type="ECO:0000313" key="3">
    <source>
        <dbReference type="EMBL" id="EJF77814.1"/>
    </source>
</evidence>
<dbReference type="HOGENOM" id="CLU_050492_0_0_5"/>
<feature type="region of interest" description="Disordered" evidence="1">
    <location>
        <begin position="350"/>
        <end position="369"/>
    </location>
</feature>
<accession>J0Q5B1</accession>
<name>J0Q5B1_9HYPH</name>
<evidence type="ECO:0000259" key="2">
    <source>
        <dbReference type="Pfam" id="PF07484"/>
    </source>
</evidence>
<dbReference type="Proteomes" id="UP000008947">
    <property type="component" value="Unassembled WGS sequence"/>
</dbReference>
<dbReference type="EMBL" id="AILU01000041">
    <property type="protein sequence ID" value="EJF77814.1"/>
    <property type="molecule type" value="Genomic_DNA"/>
</dbReference>
<dbReference type="AlphaFoldDB" id="J0Q5B1"/>
<evidence type="ECO:0000313" key="4">
    <source>
        <dbReference type="Proteomes" id="UP000008947"/>
    </source>
</evidence>
<dbReference type="RefSeq" id="WP_006924542.1">
    <property type="nucleotide sequence ID" value="NZ_JH725025.1"/>
</dbReference>
<dbReference type="eggNOG" id="COG4675">
    <property type="taxonomic scope" value="Bacteria"/>
</dbReference>
<evidence type="ECO:0000256" key="1">
    <source>
        <dbReference type="SAM" id="MobiDB-lite"/>
    </source>
</evidence>
<dbReference type="InterPro" id="IPR011083">
    <property type="entry name" value="Phage_tail_collar_dom"/>
</dbReference>
<dbReference type="SUPFAM" id="SSF88874">
    <property type="entry name" value="Receptor-binding domain of short tail fibre protein gp12"/>
    <property type="match status" value="1"/>
</dbReference>